<name>Q47BE0_DECAR</name>
<dbReference type="GO" id="GO:0055085">
    <property type="term" value="P:transmembrane transport"/>
    <property type="evidence" value="ECO:0007669"/>
    <property type="project" value="InterPro"/>
</dbReference>
<evidence type="ECO:0000256" key="5">
    <source>
        <dbReference type="SAM" id="MobiDB-lite"/>
    </source>
</evidence>
<evidence type="ECO:0000256" key="3">
    <source>
        <dbReference type="ARBA" id="ARBA00022989"/>
    </source>
</evidence>
<organism evidence="7">
    <name type="scientific">Dechloromonas aromatica (strain RCB)</name>
    <dbReference type="NCBI Taxonomy" id="159087"/>
    <lineage>
        <taxon>Bacteria</taxon>
        <taxon>Pseudomonadati</taxon>
        <taxon>Pseudomonadota</taxon>
        <taxon>Betaproteobacteria</taxon>
        <taxon>Rhodocyclales</taxon>
        <taxon>Azonexaceae</taxon>
        <taxon>Dechloromonas</taxon>
    </lineage>
</organism>
<sequence>MTRTDYRLFAALALSVTLHLLPLLPYFITHPAQPESARPLQAELRNPPPADQPSPPLKLPEPPKPAENAKPRPQKPAPAAPPKTLSQAVREHLKRLDAAGQFYPAEAIARGLEGDVQVLLVLDESGKVVAARVEQSSGHALLDDAALKAVRSLSSIPADSPRDTLLWLRFRLKQ</sequence>
<keyword evidence="4" id="KW-0472">Membrane</keyword>
<dbReference type="NCBIfam" id="TIGR01352">
    <property type="entry name" value="tonB_Cterm"/>
    <property type="match status" value="1"/>
</dbReference>
<evidence type="ECO:0000259" key="6">
    <source>
        <dbReference type="PROSITE" id="PS52015"/>
    </source>
</evidence>
<evidence type="ECO:0000256" key="4">
    <source>
        <dbReference type="ARBA" id="ARBA00023136"/>
    </source>
</evidence>
<evidence type="ECO:0000256" key="1">
    <source>
        <dbReference type="ARBA" id="ARBA00004167"/>
    </source>
</evidence>
<keyword evidence="2" id="KW-0812">Transmembrane</keyword>
<comment type="subcellular location">
    <subcellularLocation>
        <location evidence="1">Membrane</location>
        <topology evidence="1">Single-pass membrane protein</topology>
    </subcellularLocation>
</comment>
<dbReference type="HOGENOM" id="CLU_1634521_0_0_4"/>
<dbReference type="Pfam" id="PF03544">
    <property type="entry name" value="TonB_C"/>
    <property type="match status" value="1"/>
</dbReference>
<dbReference type="Gene3D" id="3.30.1150.10">
    <property type="match status" value="1"/>
</dbReference>
<evidence type="ECO:0000313" key="7">
    <source>
        <dbReference type="EMBL" id="AAZ47841.1"/>
    </source>
</evidence>
<dbReference type="GO" id="GO:0016020">
    <property type="term" value="C:membrane"/>
    <property type="evidence" value="ECO:0007669"/>
    <property type="project" value="UniProtKB-SubCell"/>
</dbReference>
<gene>
    <name evidence="7" type="ordered locus">Daro_3111</name>
</gene>
<feature type="compositionally biased region" description="Pro residues" evidence="5">
    <location>
        <begin position="46"/>
        <end position="65"/>
    </location>
</feature>
<dbReference type="STRING" id="159087.Daro_3111"/>
<reference evidence="7" key="1">
    <citation type="submission" date="2005-08" db="EMBL/GenBank/DDBJ databases">
        <title>Complete sequence of Dechloromonas aromatica RCB.</title>
        <authorList>
            <person name="Salinero K.K."/>
            <person name="Copeland A."/>
            <person name="Lucas S."/>
            <person name="Lapidus A."/>
            <person name="Barry K."/>
            <person name="Detter J.C."/>
            <person name="Glavina T."/>
            <person name="Hammon N."/>
            <person name="Israni S."/>
            <person name="Pitluck S."/>
            <person name="Di Bartolo G."/>
            <person name="Trong S."/>
            <person name="Schmutz J."/>
            <person name="Larimer F."/>
            <person name="Land M."/>
            <person name="Ivanova N."/>
            <person name="Richardson P."/>
        </authorList>
    </citation>
    <scope>NUCLEOTIDE SEQUENCE</scope>
    <source>
        <strain evidence="7">RCB</strain>
    </source>
</reference>
<dbReference type="SUPFAM" id="SSF74653">
    <property type="entry name" value="TolA/TonB C-terminal domain"/>
    <property type="match status" value="1"/>
</dbReference>
<feature type="domain" description="TonB C-terminal" evidence="6">
    <location>
        <begin position="88"/>
        <end position="174"/>
    </location>
</feature>
<keyword evidence="3" id="KW-1133">Transmembrane helix</keyword>
<dbReference type="AlphaFoldDB" id="Q47BE0"/>
<dbReference type="InterPro" id="IPR006260">
    <property type="entry name" value="TonB/TolA_C"/>
</dbReference>
<feature type="region of interest" description="Disordered" evidence="5">
    <location>
        <begin position="42"/>
        <end position="87"/>
    </location>
</feature>
<dbReference type="EMBL" id="CP000089">
    <property type="protein sequence ID" value="AAZ47841.1"/>
    <property type="molecule type" value="Genomic_DNA"/>
</dbReference>
<dbReference type="PROSITE" id="PS52015">
    <property type="entry name" value="TONB_CTD"/>
    <property type="match status" value="1"/>
</dbReference>
<dbReference type="InterPro" id="IPR037682">
    <property type="entry name" value="TonB_C"/>
</dbReference>
<proteinExistence type="predicted"/>
<evidence type="ECO:0000256" key="2">
    <source>
        <dbReference type="ARBA" id="ARBA00022692"/>
    </source>
</evidence>
<dbReference type="eggNOG" id="COG0810">
    <property type="taxonomic scope" value="Bacteria"/>
</dbReference>
<protein>
    <submittedName>
        <fullName evidence="7">TonB, C-terminal</fullName>
    </submittedName>
</protein>
<dbReference type="KEGG" id="dar:Daro_3111"/>
<accession>Q47BE0</accession>